<dbReference type="Pfam" id="PF00383">
    <property type="entry name" value="dCMP_cyt_deam_1"/>
    <property type="match status" value="1"/>
</dbReference>
<dbReference type="EC" id="3.5.4.33" evidence="2"/>
<keyword evidence="3" id="KW-1185">Reference proteome</keyword>
<sequence length="188" mass="20901">MYPTNGPPPPPFRPGTVWRAARWARMTQEDERWMRRAIEIARSKGSHPSTAPLGSVIVRDGREIAGERNQTSELPDATAHAEMMAIRRACEGIGEEELRGATLYSTLQPCGMCTMASIWSKVGRVVYGAGRDDVHAMYFEAKHVDTLSFIADAYRDDIVIEGGCLRDECAKLYYPPDADLPVDEQANL</sequence>
<dbReference type="EMBL" id="NBBI01000007">
    <property type="protein sequence ID" value="OWK28079.1"/>
    <property type="molecule type" value="Genomic_DNA"/>
</dbReference>
<protein>
    <submittedName>
        <fullName evidence="2">tRNA-specific adenosine deaminase</fullName>
        <ecNumber evidence="2">3.5.4.33</ecNumber>
    </submittedName>
</protein>
<dbReference type="InterPro" id="IPR016193">
    <property type="entry name" value="Cytidine_deaminase-like"/>
</dbReference>
<gene>
    <name evidence="2" type="primary">tadA_2</name>
    <name evidence="2" type="ORF">SPDO_29120</name>
</gene>
<dbReference type="Gene3D" id="3.40.140.10">
    <property type="entry name" value="Cytidine Deaminase, domain 2"/>
    <property type="match status" value="1"/>
</dbReference>
<dbReference type="SUPFAM" id="SSF53927">
    <property type="entry name" value="Cytidine deaminase-like"/>
    <property type="match status" value="1"/>
</dbReference>
<name>A0A245ZED7_9SPHN</name>
<dbReference type="PROSITE" id="PS51747">
    <property type="entry name" value="CYT_DCMP_DEAMINASES_2"/>
    <property type="match status" value="1"/>
</dbReference>
<proteinExistence type="predicted"/>
<keyword evidence="2" id="KW-0378">Hydrolase</keyword>
<reference evidence="2 3" key="1">
    <citation type="submission" date="2017-03" db="EMBL/GenBank/DDBJ databases">
        <title>Genome sequence of Sphingomonas dokdonensis DSM 21029.</title>
        <authorList>
            <person name="Poehlein A."/>
            <person name="Wuebbeler J.H."/>
            <person name="Steinbuechel A."/>
            <person name="Daniel R."/>
        </authorList>
    </citation>
    <scope>NUCLEOTIDE SEQUENCE [LARGE SCALE GENOMIC DNA]</scope>
    <source>
        <strain evidence="2 3">DSM 21029</strain>
    </source>
</reference>
<evidence type="ECO:0000313" key="3">
    <source>
        <dbReference type="Proteomes" id="UP000197290"/>
    </source>
</evidence>
<accession>A0A245ZED7</accession>
<comment type="caution">
    <text evidence="2">The sequence shown here is derived from an EMBL/GenBank/DDBJ whole genome shotgun (WGS) entry which is preliminary data.</text>
</comment>
<dbReference type="PANTHER" id="PTHR11079">
    <property type="entry name" value="CYTOSINE DEAMINASE FAMILY MEMBER"/>
    <property type="match status" value="1"/>
</dbReference>
<dbReference type="PANTHER" id="PTHR11079:SF162">
    <property type="entry name" value="RIBOFLAVIN BIOSYNTHESIS PROTEIN PYRD, CHLOROPLASTIC"/>
    <property type="match status" value="1"/>
</dbReference>
<dbReference type="CDD" id="cd01285">
    <property type="entry name" value="nucleoside_deaminase"/>
    <property type="match status" value="1"/>
</dbReference>
<evidence type="ECO:0000259" key="1">
    <source>
        <dbReference type="PROSITE" id="PS51747"/>
    </source>
</evidence>
<organism evidence="2 3">
    <name type="scientific">Sphingomonas dokdonensis</name>
    <dbReference type="NCBI Taxonomy" id="344880"/>
    <lineage>
        <taxon>Bacteria</taxon>
        <taxon>Pseudomonadati</taxon>
        <taxon>Pseudomonadota</taxon>
        <taxon>Alphaproteobacteria</taxon>
        <taxon>Sphingomonadales</taxon>
        <taxon>Sphingomonadaceae</taxon>
        <taxon>Sphingomonas</taxon>
    </lineage>
</organism>
<feature type="domain" description="CMP/dCMP-type deaminase" evidence="1">
    <location>
        <begin position="28"/>
        <end position="152"/>
    </location>
</feature>
<dbReference type="InterPro" id="IPR002125">
    <property type="entry name" value="CMP_dCMP_dom"/>
</dbReference>
<dbReference type="Proteomes" id="UP000197290">
    <property type="component" value="Unassembled WGS sequence"/>
</dbReference>
<evidence type="ECO:0000313" key="2">
    <source>
        <dbReference type="EMBL" id="OWK28079.1"/>
    </source>
</evidence>
<dbReference type="AlphaFoldDB" id="A0A245ZED7"/>
<dbReference type="GO" id="GO:0052717">
    <property type="term" value="F:tRNA-specific adenosine-34 deaminase activity"/>
    <property type="evidence" value="ECO:0007669"/>
    <property type="project" value="UniProtKB-EC"/>
</dbReference>